<proteinExistence type="predicted"/>
<gene>
    <name evidence="2" type="ORF">SBAD_LOCUS9672</name>
</gene>
<name>A0A183J1C3_9BILA</name>
<sequence length="134" mass="14169">MADARPSSSSGVSSIRHGRIVTSEVGDPIGGGARAGKAQECVQVWARDTRKRAPSGKLAEQKAANAPCYRLFIYITTVRSTVVRSEAKEARETGPVPCAADLTPRAPLPGRPAAAEPSGKFTVDRADRPIVRSD</sequence>
<feature type="region of interest" description="Disordered" evidence="1">
    <location>
        <begin position="1"/>
        <end position="38"/>
    </location>
</feature>
<reference evidence="2 3" key="2">
    <citation type="submission" date="2018-11" db="EMBL/GenBank/DDBJ databases">
        <authorList>
            <consortium name="Pathogen Informatics"/>
        </authorList>
    </citation>
    <scope>NUCLEOTIDE SEQUENCE [LARGE SCALE GENOMIC DNA]</scope>
</reference>
<protein>
    <submittedName>
        <fullName evidence="2 4">Uncharacterized protein</fullName>
    </submittedName>
</protein>
<accession>A0A183J1C3</accession>
<keyword evidence="3" id="KW-1185">Reference proteome</keyword>
<evidence type="ECO:0000313" key="3">
    <source>
        <dbReference type="Proteomes" id="UP000270296"/>
    </source>
</evidence>
<feature type="region of interest" description="Disordered" evidence="1">
    <location>
        <begin position="86"/>
        <end position="134"/>
    </location>
</feature>
<evidence type="ECO:0000313" key="2">
    <source>
        <dbReference type="EMBL" id="VDP24875.1"/>
    </source>
</evidence>
<evidence type="ECO:0000313" key="4">
    <source>
        <dbReference type="WBParaSite" id="SBAD_0001001901-mRNA-1"/>
    </source>
</evidence>
<dbReference type="Proteomes" id="UP000270296">
    <property type="component" value="Unassembled WGS sequence"/>
</dbReference>
<dbReference type="EMBL" id="UZAM01013020">
    <property type="protein sequence ID" value="VDP24875.1"/>
    <property type="molecule type" value="Genomic_DNA"/>
</dbReference>
<dbReference type="AlphaFoldDB" id="A0A183J1C3"/>
<organism evidence="4">
    <name type="scientific">Soboliphyme baturini</name>
    <dbReference type="NCBI Taxonomy" id="241478"/>
    <lineage>
        <taxon>Eukaryota</taxon>
        <taxon>Metazoa</taxon>
        <taxon>Ecdysozoa</taxon>
        <taxon>Nematoda</taxon>
        <taxon>Enoplea</taxon>
        <taxon>Dorylaimia</taxon>
        <taxon>Dioctophymatida</taxon>
        <taxon>Dioctophymatoidea</taxon>
        <taxon>Soboliphymatidae</taxon>
        <taxon>Soboliphyme</taxon>
    </lineage>
</organism>
<reference evidence="4" key="1">
    <citation type="submission" date="2016-06" db="UniProtKB">
        <authorList>
            <consortium name="WormBaseParasite"/>
        </authorList>
    </citation>
    <scope>IDENTIFICATION</scope>
</reference>
<dbReference type="WBParaSite" id="SBAD_0001001901-mRNA-1">
    <property type="protein sequence ID" value="SBAD_0001001901-mRNA-1"/>
    <property type="gene ID" value="SBAD_0001001901"/>
</dbReference>
<evidence type="ECO:0000256" key="1">
    <source>
        <dbReference type="SAM" id="MobiDB-lite"/>
    </source>
</evidence>
<feature type="compositionally biased region" description="Basic and acidic residues" evidence="1">
    <location>
        <begin position="122"/>
        <end position="134"/>
    </location>
</feature>